<dbReference type="PANTHER" id="PTHR47526:SF4">
    <property type="entry name" value="SWIM-TYPE DOMAIN-CONTAINING PROTEIN"/>
    <property type="match status" value="1"/>
</dbReference>
<proteinExistence type="predicted"/>
<evidence type="ECO:0000259" key="5">
    <source>
        <dbReference type="PROSITE" id="PS50016"/>
    </source>
</evidence>
<dbReference type="Proteomes" id="UP000507470">
    <property type="component" value="Unassembled WGS sequence"/>
</dbReference>
<name>A0A6J8EX46_MYTCO</name>
<feature type="domain" description="PHD-type" evidence="5">
    <location>
        <begin position="551"/>
        <end position="600"/>
    </location>
</feature>
<evidence type="ECO:0000256" key="3">
    <source>
        <dbReference type="ARBA" id="ARBA00022833"/>
    </source>
</evidence>
<organism evidence="6 7">
    <name type="scientific">Mytilus coruscus</name>
    <name type="common">Sea mussel</name>
    <dbReference type="NCBI Taxonomy" id="42192"/>
    <lineage>
        <taxon>Eukaryota</taxon>
        <taxon>Metazoa</taxon>
        <taxon>Spiralia</taxon>
        <taxon>Lophotrochozoa</taxon>
        <taxon>Mollusca</taxon>
        <taxon>Bivalvia</taxon>
        <taxon>Autobranchia</taxon>
        <taxon>Pteriomorphia</taxon>
        <taxon>Mytilida</taxon>
        <taxon>Mytiloidea</taxon>
        <taxon>Mytilidae</taxon>
        <taxon>Mytilinae</taxon>
        <taxon>Mytilus</taxon>
    </lineage>
</organism>
<dbReference type="CDD" id="cd15505">
    <property type="entry name" value="PHD_ING"/>
    <property type="match status" value="1"/>
</dbReference>
<dbReference type="InterPro" id="IPR011335">
    <property type="entry name" value="Restrct_endonuc-II-like"/>
</dbReference>
<evidence type="ECO:0000256" key="1">
    <source>
        <dbReference type="ARBA" id="ARBA00022723"/>
    </source>
</evidence>
<protein>
    <recommendedName>
        <fullName evidence="5">PHD-type domain-containing protein</fullName>
    </recommendedName>
</protein>
<dbReference type="PANTHER" id="PTHR47526">
    <property type="entry name" value="ATP-DEPENDENT DNA HELICASE"/>
    <property type="match status" value="1"/>
</dbReference>
<dbReference type="PROSITE" id="PS01359">
    <property type="entry name" value="ZF_PHD_1"/>
    <property type="match status" value="1"/>
</dbReference>
<dbReference type="InterPro" id="IPR019080">
    <property type="entry name" value="YqaJ_viral_recombinase"/>
</dbReference>
<dbReference type="InterPro" id="IPR011604">
    <property type="entry name" value="PDDEXK-like_dom_sf"/>
</dbReference>
<dbReference type="PROSITE" id="PS50016">
    <property type="entry name" value="ZF_PHD_2"/>
    <property type="match status" value="1"/>
</dbReference>
<evidence type="ECO:0000313" key="7">
    <source>
        <dbReference type="Proteomes" id="UP000507470"/>
    </source>
</evidence>
<dbReference type="Gene3D" id="3.90.320.10">
    <property type="match status" value="1"/>
</dbReference>
<dbReference type="InterPro" id="IPR019786">
    <property type="entry name" value="Zinc_finger_PHD-type_CS"/>
</dbReference>
<dbReference type="InterPro" id="IPR001965">
    <property type="entry name" value="Znf_PHD"/>
</dbReference>
<evidence type="ECO:0000313" key="6">
    <source>
        <dbReference type="EMBL" id="CAC5424266.1"/>
    </source>
</evidence>
<dbReference type="SUPFAM" id="SSF52980">
    <property type="entry name" value="Restriction endonuclease-like"/>
    <property type="match status" value="1"/>
</dbReference>
<dbReference type="InterPro" id="IPR013083">
    <property type="entry name" value="Znf_RING/FYVE/PHD"/>
</dbReference>
<evidence type="ECO:0000256" key="2">
    <source>
        <dbReference type="ARBA" id="ARBA00022771"/>
    </source>
</evidence>
<dbReference type="CDD" id="cd22343">
    <property type="entry name" value="PDDEXK_lambda_exonuclease-like"/>
    <property type="match status" value="1"/>
</dbReference>
<dbReference type="SMART" id="SM00249">
    <property type="entry name" value="PHD"/>
    <property type="match status" value="1"/>
</dbReference>
<dbReference type="OrthoDB" id="7753208at2759"/>
<sequence>MAKSSEIVMQKHRVKYKDGLDSQEKARYEGKLQLIDDEDPYEMTASMFSEDVKLLPKVTYPDIVNYLVFSPSPYTSDDLKSYKGLEAYNQFVCGWVRDKATQVINNKCLVKATVLHSQRMSEKPLQPWFIAEKEGRILAAHSALLFVVDATFQLRESKTVTEEKSYWLLPTSVKGVSYKQVRDIDFTSAKTMKKKLDAKLKSGDTTPTICKQKVNNIPDPTVDELSLLFKSLSEINSKPAILSLIPEYQEIYVPQPMKENFPTILTEMRDDSALELNYVDLLKECKNQFREISVTEEQAKAVENSTREQSNSELWYRFRAGRMTASKMKSACCTDPTLPAQSFIKSVCYPESYKFSSNVTDWGCQHEKFARDIFTDKLRKEHENLKVEEVGFFINPNVPFIGASPDGIVTCDCCGQAVVEIKCPFCKKHDSLENASDDKNFYLKKDNDGNLKLNTKHMYYYQVQTQLGVCQMESGYFVVWTEKDLHIEQIVFNNELWKEICDKSKHLFITAILPELIGKFYSRLPNRQPLKPVVNNNLCEKESKSKDNEEELWCFCAQVESGKMIYCDNEECPIQWFHYTCLGISCAPRGKWYCPDCRKLSKFRTKRGKKK</sequence>
<keyword evidence="2 4" id="KW-0863">Zinc-finger</keyword>
<dbReference type="AlphaFoldDB" id="A0A6J8EX46"/>
<accession>A0A6J8EX46</accession>
<dbReference type="GO" id="GO:0006281">
    <property type="term" value="P:DNA repair"/>
    <property type="evidence" value="ECO:0007669"/>
    <property type="project" value="UniProtKB-ARBA"/>
</dbReference>
<dbReference type="InterPro" id="IPR011011">
    <property type="entry name" value="Znf_FYVE_PHD"/>
</dbReference>
<keyword evidence="3" id="KW-0862">Zinc</keyword>
<dbReference type="Pfam" id="PF09588">
    <property type="entry name" value="YqaJ"/>
    <property type="match status" value="1"/>
</dbReference>
<keyword evidence="1" id="KW-0479">Metal-binding</keyword>
<dbReference type="SUPFAM" id="SSF57903">
    <property type="entry name" value="FYVE/PHD zinc finger"/>
    <property type="match status" value="1"/>
</dbReference>
<dbReference type="EMBL" id="CACVKT020009997">
    <property type="protein sequence ID" value="CAC5424266.1"/>
    <property type="molecule type" value="Genomic_DNA"/>
</dbReference>
<reference evidence="6 7" key="1">
    <citation type="submission" date="2020-06" db="EMBL/GenBank/DDBJ databases">
        <authorList>
            <person name="Li R."/>
            <person name="Bekaert M."/>
        </authorList>
    </citation>
    <scope>NUCLEOTIDE SEQUENCE [LARGE SCALE GENOMIC DNA]</scope>
    <source>
        <strain evidence="7">wild</strain>
    </source>
</reference>
<gene>
    <name evidence="6" type="ORF">MCOR_56187</name>
</gene>
<dbReference type="InterPro" id="IPR019787">
    <property type="entry name" value="Znf_PHD-finger"/>
</dbReference>
<dbReference type="Gene3D" id="3.30.40.10">
    <property type="entry name" value="Zinc/RING finger domain, C3HC4 (zinc finger)"/>
    <property type="match status" value="1"/>
</dbReference>
<evidence type="ECO:0000256" key="4">
    <source>
        <dbReference type="PROSITE-ProRule" id="PRU00146"/>
    </source>
</evidence>
<dbReference type="GO" id="GO:0008270">
    <property type="term" value="F:zinc ion binding"/>
    <property type="evidence" value="ECO:0007669"/>
    <property type="project" value="UniProtKB-KW"/>
</dbReference>
<keyword evidence="7" id="KW-1185">Reference proteome</keyword>